<sequence length="716" mass="75270">MPLAITDDHRDIADAVRSFLTGHDAATLARRVLDDPNTDTTSLWKQLAELGWLGLHLPSRFGGEDVGLPEVAIVAEELGRLLVPVPFLASVATSATVAAAGNDEQKSRWLPGLADGSTLAGLGIAGSLSASGTTISGDAGLVVGAVGADVLALVVGDDLVLVSPDDSAVTIIPASDFEPTLRLAHVLLDNATASAVVPGAAGRARHIARTLAAAESAGGARATLDAALDYAKVREQFGRAIGSFQAIKHHLANMLATSELAVAVAWDAARAGTEGEQAVLALDAARVLAFDSYIANAEKSIQIHGGIGFTWEHDCHLHLRRAQTLRALFGEPDSALDSIVESGTAGVRRHFAVDLPAEAETFRTQAREFAEQYHSASEADRRALLVDSGYLMPHWAKPYGRAASPVEQLVIDEEFDGIDLPNLGIGAWILLTLTQHGNAEQIERWIRPGLMGDLVWCQLFSEPGAGSDAAAVSTRGVKVDGGWRITGQKVWTSNAQNCNRGLATIRTNRDVPKHKGITAVVVDLHAPGVTVRPLREITGDAVFNEVFFDDVFVPDEDVVGAVDNGWAVARATLGNERVSIGGGSTGGEERSAYMLLDVAAKYAAGDVATTRAVAALVAREQAMGVLNVRNVVRAVAGGEPGPEGSISKMLVAEHSQHVGELAMRIAGPAVVAGDEPQLAYNYLLSRAMTIAGGTSEVNRNVIAERILGLPREHIAN</sequence>
<dbReference type="Pfam" id="PF02771">
    <property type="entry name" value="Acyl-CoA_dh_N"/>
    <property type="match status" value="1"/>
</dbReference>
<evidence type="ECO:0000259" key="7">
    <source>
        <dbReference type="Pfam" id="PF02770"/>
    </source>
</evidence>
<dbReference type="GO" id="GO:0016627">
    <property type="term" value="F:oxidoreductase activity, acting on the CH-CH group of donors"/>
    <property type="evidence" value="ECO:0007669"/>
    <property type="project" value="InterPro"/>
</dbReference>
<dbReference type="Gene3D" id="1.20.140.10">
    <property type="entry name" value="Butyryl-CoA Dehydrogenase, subunit A, domain 3"/>
    <property type="match status" value="2"/>
</dbReference>
<feature type="domain" description="Acyl-CoA dehydrogenase/oxidase C-terminal" evidence="6">
    <location>
        <begin position="207"/>
        <end position="341"/>
    </location>
</feature>
<feature type="domain" description="Acyl-CoA dehydrogenase/oxidase N-terminal" evidence="8">
    <location>
        <begin position="6"/>
        <end position="116"/>
    </location>
</feature>
<dbReference type="Proteomes" id="UP001162740">
    <property type="component" value="Plasmid pGD02.2.1"/>
</dbReference>
<gene>
    <name evidence="9" type="ORF">KUM34_026635</name>
</gene>
<protein>
    <submittedName>
        <fullName evidence="9">Acyl-CoA dehydrogenase</fullName>
    </submittedName>
</protein>
<dbReference type="Gene3D" id="1.10.540.10">
    <property type="entry name" value="Acyl-CoA dehydrogenase/oxidase, N-terminal domain"/>
    <property type="match status" value="2"/>
</dbReference>
<dbReference type="AlphaFoldDB" id="A0AA46X0T4"/>
<dbReference type="GO" id="GO:0050660">
    <property type="term" value="F:flavin adenine dinucleotide binding"/>
    <property type="evidence" value="ECO:0007669"/>
    <property type="project" value="InterPro"/>
</dbReference>
<keyword evidence="4" id="KW-0274">FAD</keyword>
<evidence type="ECO:0000256" key="1">
    <source>
        <dbReference type="ARBA" id="ARBA00001974"/>
    </source>
</evidence>
<keyword evidence="5" id="KW-0560">Oxidoreductase</keyword>
<reference evidence="9 10" key="1">
    <citation type="journal article" date="2021" name="Front. Microbiol.">
        <title>Bacterial Transformation of Aromatic Monomers in Softwood Black Liquor.</title>
        <authorList>
            <person name="Navas L.E."/>
            <person name="Dexter G."/>
            <person name="Liu J."/>
            <person name="Levy-Booth D."/>
            <person name="Cho M."/>
            <person name="Jang S.K."/>
            <person name="Mansfield S.D."/>
            <person name="Renneckar S."/>
            <person name="Mohn W.W."/>
            <person name="Eltis L.D."/>
        </authorList>
    </citation>
    <scope>NUCLEOTIDE SEQUENCE [LARGE SCALE GENOMIC DNA]</scope>
    <source>
        <strain evidence="9 10">GD02</strain>
    </source>
</reference>
<dbReference type="InterPro" id="IPR013786">
    <property type="entry name" value="AcylCoA_DH/ox_N"/>
</dbReference>
<evidence type="ECO:0000256" key="4">
    <source>
        <dbReference type="ARBA" id="ARBA00022827"/>
    </source>
</evidence>
<evidence type="ECO:0000313" key="9">
    <source>
        <dbReference type="EMBL" id="UZF47988.1"/>
    </source>
</evidence>
<feature type="domain" description="Acyl-CoA dehydrogenase/oxidase C-terminal" evidence="6">
    <location>
        <begin position="564"/>
        <end position="707"/>
    </location>
</feature>
<feature type="domain" description="Acyl-CoA oxidase/dehydrogenase middle" evidence="7">
    <location>
        <begin position="457"/>
        <end position="551"/>
    </location>
</feature>
<geneLocation type="plasmid" evidence="9 10">
    <name>pGD02.2.1</name>
</geneLocation>
<dbReference type="InterPro" id="IPR052161">
    <property type="entry name" value="Mycobact_Acyl-CoA_DH"/>
</dbReference>
<dbReference type="InterPro" id="IPR009100">
    <property type="entry name" value="AcylCoA_DH/oxidase_NM_dom_sf"/>
</dbReference>
<evidence type="ECO:0000256" key="3">
    <source>
        <dbReference type="ARBA" id="ARBA00022630"/>
    </source>
</evidence>
<accession>A0AA46X0T4</accession>
<dbReference type="PANTHER" id="PTHR43292:SF4">
    <property type="entry name" value="ACYL-COA DEHYDROGENASE FADE34"/>
    <property type="match status" value="1"/>
</dbReference>
<evidence type="ECO:0000259" key="6">
    <source>
        <dbReference type="Pfam" id="PF00441"/>
    </source>
</evidence>
<proteinExistence type="inferred from homology"/>
<evidence type="ECO:0000256" key="5">
    <source>
        <dbReference type="ARBA" id="ARBA00023002"/>
    </source>
</evidence>
<dbReference type="InterPro" id="IPR037069">
    <property type="entry name" value="AcylCoA_DH/ox_N_sf"/>
</dbReference>
<dbReference type="SUPFAM" id="SSF56645">
    <property type="entry name" value="Acyl-CoA dehydrogenase NM domain-like"/>
    <property type="match status" value="2"/>
</dbReference>
<dbReference type="SUPFAM" id="SSF47203">
    <property type="entry name" value="Acyl-CoA dehydrogenase C-terminal domain-like"/>
    <property type="match status" value="2"/>
</dbReference>
<dbReference type="PANTHER" id="PTHR43292">
    <property type="entry name" value="ACYL-COA DEHYDROGENASE"/>
    <property type="match status" value="1"/>
</dbReference>
<dbReference type="InterPro" id="IPR036250">
    <property type="entry name" value="AcylCo_DH-like_C"/>
</dbReference>
<evidence type="ECO:0000313" key="10">
    <source>
        <dbReference type="Proteomes" id="UP001162740"/>
    </source>
</evidence>
<evidence type="ECO:0000259" key="8">
    <source>
        <dbReference type="Pfam" id="PF02771"/>
    </source>
</evidence>
<dbReference type="FunFam" id="2.40.110.10:FF:000011">
    <property type="entry name" value="Acyl-CoA dehydrogenase FadE34"/>
    <property type="match status" value="1"/>
</dbReference>
<dbReference type="Gene3D" id="2.40.110.10">
    <property type="entry name" value="Butyryl-CoA Dehydrogenase, subunit A, domain 2"/>
    <property type="match status" value="1"/>
</dbReference>
<comment type="similarity">
    <text evidence="2">Belongs to the acyl-CoA dehydrogenase family.</text>
</comment>
<keyword evidence="3" id="KW-0285">Flavoprotein</keyword>
<keyword evidence="9" id="KW-0614">Plasmid</keyword>
<evidence type="ECO:0000256" key="2">
    <source>
        <dbReference type="ARBA" id="ARBA00009347"/>
    </source>
</evidence>
<comment type="cofactor">
    <cofactor evidence="1">
        <name>FAD</name>
        <dbReference type="ChEBI" id="CHEBI:57692"/>
    </cofactor>
</comment>
<dbReference type="Pfam" id="PF02770">
    <property type="entry name" value="Acyl-CoA_dh_M"/>
    <property type="match status" value="1"/>
</dbReference>
<name>A0AA46X0T4_RHORH</name>
<dbReference type="InterPro" id="IPR046373">
    <property type="entry name" value="Acyl-CoA_Oxase/DH_mid-dom_sf"/>
</dbReference>
<dbReference type="InterPro" id="IPR009075">
    <property type="entry name" value="AcylCo_DH/oxidase_C"/>
</dbReference>
<dbReference type="GO" id="GO:0005886">
    <property type="term" value="C:plasma membrane"/>
    <property type="evidence" value="ECO:0007669"/>
    <property type="project" value="TreeGrafter"/>
</dbReference>
<dbReference type="InterPro" id="IPR006091">
    <property type="entry name" value="Acyl-CoA_Oxase/DH_mid-dom"/>
</dbReference>
<dbReference type="EMBL" id="CP083975">
    <property type="protein sequence ID" value="UZF47988.1"/>
    <property type="molecule type" value="Genomic_DNA"/>
</dbReference>
<dbReference type="Pfam" id="PF00441">
    <property type="entry name" value="Acyl-CoA_dh_1"/>
    <property type="match status" value="2"/>
</dbReference>
<organism evidence="9 10">
    <name type="scientific">Rhodococcus rhodochrous</name>
    <dbReference type="NCBI Taxonomy" id="1829"/>
    <lineage>
        <taxon>Bacteria</taxon>
        <taxon>Bacillati</taxon>
        <taxon>Actinomycetota</taxon>
        <taxon>Actinomycetes</taxon>
        <taxon>Mycobacteriales</taxon>
        <taxon>Nocardiaceae</taxon>
        <taxon>Rhodococcus</taxon>
    </lineage>
</organism>
<dbReference type="RefSeq" id="WP_229580863.1">
    <property type="nucleotide sequence ID" value="NZ_CP083975.1"/>
</dbReference>